<dbReference type="GO" id="GO:0005813">
    <property type="term" value="C:centrosome"/>
    <property type="evidence" value="ECO:0007669"/>
    <property type="project" value="UniProtKB-SubCell"/>
</dbReference>
<reference evidence="11" key="1">
    <citation type="submission" date="2025-08" db="UniProtKB">
        <authorList>
            <consortium name="RefSeq"/>
        </authorList>
    </citation>
    <scope>IDENTIFICATION</scope>
    <source>
        <tissue evidence="11">Liver</tissue>
    </source>
</reference>
<comment type="subcellular location">
    <subcellularLocation>
        <location evidence="2">Cytoplasm</location>
        <location evidence="2">Cytoskeleton</location>
        <location evidence="2">Microtubule organizing center</location>
        <location evidence="2">Centrosome</location>
    </subcellularLocation>
    <subcellularLocation>
        <location evidence="1">Nucleus</location>
    </subcellularLocation>
</comment>
<evidence type="ECO:0000256" key="8">
    <source>
        <dbReference type="ARBA" id="ARBA00023242"/>
    </source>
</evidence>
<evidence type="ECO:0000313" key="10">
    <source>
        <dbReference type="Proteomes" id="UP000695026"/>
    </source>
</evidence>
<evidence type="ECO:0000256" key="7">
    <source>
        <dbReference type="ARBA" id="ARBA00023212"/>
    </source>
</evidence>
<keyword evidence="6" id="KW-0832">Ubl conjugation</keyword>
<dbReference type="KEGG" id="pbi:103054769"/>
<evidence type="ECO:0000256" key="3">
    <source>
        <dbReference type="ARBA" id="ARBA00008177"/>
    </source>
</evidence>
<gene>
    <name evidence="11" type="primary">MLLT11</name>
</gene>
<dbReference type="Proteomes" id="UP000695026">
    <property type="component" value="Unplaced"/>
</dbReference>
<evidence type="ECO:0000256" key="5">
    <source>
        <dbReference type="ARBA" id="ARBA00022490"/>
    </source>
</evidence>
<keyword evidence="5" id="KW-0963">Cytoplasm</keyword>
<keyword evidence="7" id="KW-0206">Cytoskeleton</keyword>
<dbReference type="OrthoDB" id="9991950at2759"/>
<evidence type="ECO:0000256" key="4">
    <source>
        <dbReference type="ARBA" id="ARBA00021807"/>
    </source>
</evidence>
<evidence type="ECO:0000256" key="6">
    <source>
        <dbReference type="ARBA" id="ARBA00022843"/>
    </source>
</evidence>
<dbReference type="GO" id="GO:0097190">
    <property type="term" value="P:apoptotic signaling pathway"/>
    <property type="evidence" value="ECO:0007669"/>
    <property type="project" value="InterPro"/>
</dbReference>
<dbReference type="InterPro" id="IPR033461">
    <property type="entry name" value="WRNPLPNID"/>
</dbReference>
<sequence>MCRADERRGCIAARKERTRGDDDRRRLLAGPRPAKGRRGFLAASFAPKRSTGALFQILLEEMRDTVNSQYDSFLYWRMPIPELDLSELECLGLADLALYKPKRVYGSLAPDQKSQKPSLGDTEDEESALLPFSSFNFWRAPIASISPVDFDLI</sequence>
<evidence type="ECO:0000256" key="2">
    <source>
        <dbReference type="ARBA" id="ARBA00004300"/>
    </source>
</evidence>
<name>A0A9F2WK60_PYTBI</name>
<accession>A0A9F2WK60</accession>
<evidence type="ECO:0000256" key="1">
    <source>
        <dbReference type="ARBA" id="ARBA00004123"/>
    </source>
</evidence>
<dbReference type="AlphaFoldDB" id="A0A9F2WK60"/>
<feature type="domain" description="Putative WW-binding" evidence="9">
    <location>
        <begin position="68"/>
        <end position="126"/>
    </location>
</feature>
<dbReference type="CTD" id="10962"/>
<proteinExistence type="inferred from homology"/>
<evidence type="ECO:0000259" key="9">
    <source>
        <dbReference type="Pfam" id="PF15017"/>
    </source>
</evidence>
<comment type="similarity">
    <text evidence="3">Belongs to the MLLT11 family.</text>
</comment>
<dbReference type="GO" id="GO:0051901">
    <property type="term" value="P:positive regulation of mitochondrial depolarization"/>
    <property type="evidence" value="ECO:0007669"/>
    <property type="project" value="TreeGrafter"/>
</dbReference>
<dbReference type="GO" id="GO:0090200">
    <property type="term" value="P:positive regulation of release of cytochrome c from mitochondria"/>
    <property type="evidence" value="ECO:0007669"/>
    <property type="project" value="TreeGrafter"/>
</dbReference>
<dbReference type="GO" id="GO:0005654">
    <property type="term" value="C:nucleoplasm"/>
    <property type="evidence" value="ECO:0007669"/>
    <property type="project" value="TreeGrafter"/>
</dbReference>
<dbReference type="Pfam" id="PF15017">
    <property type="entry name" value="WRNPLPNID"/>
    <property type="match status" value="1"/>
</dbReference>
<dbReference type="PANTHER" id="PTHR15404">
    <property type="entry name" value="PROTEIN AF1Q"/>
    <property type="match status" value="1"/>
</dbReference>
<dbReference type="RefSeq" id="XP_007440939.1">
    <property type="nucleotide sequence ID" value="XM_007440877.3"/>
</dbReference>
<evidence type="ECO:0000313" key="11">
    <source>
        <dbReference type="RefSeq" id="XP_007440939.1"/>
    </source>
</evidence>
<dbReference type="InterPro" id="IPR026778">
    <property type="entry name" value="MLLT11_fam"/>
</dbReference>
<dbReference type="GO" id="GO:0045893">
    <property type="term" value="P:positive regulation of DNA-templated transcription"/>
    <property type="evidence" value="ECO:0007669"/>
    <property type="project" value="TreeGrafter"/>
</dbReference>
<dbReference type="GO" id="GO:0005829">
    <property type="term" value="C:cytosol"/>
    <property type="evidence" value="ECO:0007669"/>
    <property type="project" value="TreeGrafter"/>
</dbReference>
<keyword evidence="10" id="KW-1185">Reference proteome</keyword>
<organism evidence="10 11">
    <name type="scientific">Python bivittatus</name>
    <name type="common">Burmese python</name>
    <name type="synonym">Python molurus bivittatus</name>
    <dbReference type="NCBI Taxonomy" id="176946"/>
    <lineage>
        <taxon>Eukaryota</taxon>
        <taxon>Metazoa</taxon>
        <taxon>Chordata</taxon>
        <taxon>Craniata</taxon>
        <taxon>Vertebrata</taxon>
        <taxon>Euteleostomi</taxon>
        <taxon>Lepidosauria</taxon>
        <taxon>Squamata</taxon>
        <taxon>Bifurcata</taxon>
        <taxon>Unidentata</taxon>
        <taxon>Episquamata</taxon>
        <taxon>Toxicofera</taxon>
        <taxon>Serpentes</taxon>
        <taxon>Henophidia</taxon>
        <taxon>Pythonidae</taxon>
        <taxon>Python</taxon>
    </lineage>
</organism>
<dbReference type="GeneID" id="103054769"/>
<dbReference type="PANTHER" id="PTHR15404:SF2">
    <property type="entry name" value="PROTEIN AF1Q"/>
    <property type="match status" value="1"/>
</dbReference>
<keyword evidence="8" id="KW-0539">Nucleus</keyword>
<protein>
    <recommendedName>
        <fullName evidence="4">Protein AF1q</fullName>
    </recommendedName>
</protein>